<dbReference type="SUPFAM" id="SSF55394">
    <property type="entry name" value="Bactericidal permeability-increasing protein, BPI"/>
    <property type="match status" value="2"/>
</dbReference>
<reference evidence="3" key="2">
    <citation type="submission" date="2025-09" db="UniProtKB">
        <authorList>
            <consortium name="Ensembl"/>
        </authorList>
    </citation>
    <scope>IDENTIFICATION</scope>
</reference>
<protein>
    <submittedName>
        <fullName evidence="3">BPI fold containing family B member 1</fullName>
    </submittedName>
</protein>
<dbReference type="GO" id="GO:0034144">
    <property type="term" value="P:negative regulation of toll-like receptor 4 signaling pathway"/>
    <property type="evidence" value="ECO:0007669"/>
    <property type="project" value="Ensembl"/>
</dbReference>
<sequence length="482" mass="52191">MAALWTCTLLCGVLAATVAQATFSTPAVLILGPEVIKERLTQELQDHNATAVLQQLPLLSAMREESSRRSFLLSGLLDTILRHVVWLKITSASIPQLQLQLSAQDQELVVKIPLDLVAGLNTPLVKSMVELHLQSEVQAHVTATASPAGPALLVLSDCFNRQGSLRISLLRKLSFSTNLIEKQVTSLLMPALPRLVKTQLCPVIQAAFEDTYAGFLRLVRAPIPLSPGGLLFDLLSSAIEDSAIQLNLQAKLLDSQREVTNWLNDTSASLAVPALGSAPFSFVLRQDVLNAVVAALFPPGKLAVQLDYVLPDLAGELKSGIKGINEQAAGKLDRTQLVKLQTRKTPQLLLSQGGAQATQLIVLDLFPTNKAQRPLFTLGIEAKSEAQFYLQGDRLALNFNNISIDRIKLMNSDMKLFNPELLKDILSRILESTLLSTENGKLRTGIPMLMVKALGYESATLSLTTDALVLTPADSNSPVSCC</sequence>
<evidence type="ECO:0000256" key="1">
    <source>
        <dbReference type="SAM" id="SignalP"/>
    </source>
</evidence>
<feature type="chain" id="PRO_5034268058" evidence="1">
    <location>
        <begin position="16"/>
        <end position="482"/>
    </location>
</feature>
<dbReference type="GO" id="GO:0002227">
    <property type="term" value="P:innate immune response in mucosa"/>
    <property type="evidence" value="ECO:0007669"/>
    <property type="project" value="Ensembl"/>
</dbReference>
<dbReference type="GO" id="GO:0070062">
    <property type="term" value="C:extracellular exosome"/>
    <property type="evidence" value="ECO:0007669"/>
    <property type="project" value="TreeGrafter"/>
</dbReference>
<dbReference type="Ensembl" id="ENSSVLT00005003710.1">
    <property type="protein sequence ID" value="ENSSVLP00005003382.1"/>
    <property type="gene ID" value="ENSSVLG00005002680.1"/>
</dbReference>
<dbReference type="GeneTree" id="ENSGT01100000263546"/>
<dbReference type="InterPro" id="IPR017942">
    <property type="entry name" value="Lipid-bd_serum_glycop_N"/>
</dbReference>
<dbReference type="Pfam" id="PF01273">
    <property type="entry name" value="LBP_BPI_CETP"/>
    <property type="match status" value="1"/>
</dbReference>
<feature type="signal peptide" evidence="1">
    <location>
        <begin position="1"/>
        <end position="15"/>
    </location>
</feature>
<evidence type="ECO:0000313" key="3">
    <source>
        <dbReference type="Ensembl" id="ENSSVLP00005003382.1"/>
    </source>
</evidence>
<dbReference type="PANTHER" id="PTHR47395">
    <property type="entry name" value="BPI FOLD-CONTAINING FAMILY B MEMBER 1"/>
    <property type="match status" value="1"/>
</dbReference>
<dbReference type="AlphaFoldDB" id="A0A8D2CL01"/>
<dbReference type="InterPro" id="IPR001124">
    <property type="entry name" value="Lipid-bd_serum_glycop_C"/>
</dbReference>
<evidence type="ECO:0000259" key="2">
    <source>
        <dbReference type="SMART" id="SM00328"/>
    </source>
</evidence>
<dbReference type="Gene3D" id="3.15.20.10">
    <property type="entry name" value="Bactericidal permeability-increasing protein, domain 2"/>
    <property type="match status" value="1"/>
</dbReference>
<feature type="domain" description="Lipid-binding serum glycoprotein N-terminal" evidence="2">
    <location>
        <begin position="36"/>
        <end position="257"/>
    </location>
</feature>
<dbReference type="Gene3D" id="3.15.10.10">
    <property type="entry name" value="Bactericidal permeability-increasing protein, domain 1"/>
    <property type="match status" value="1"/>
</dbReference>
<gene>
    <name evidence="3" type="primary">BPIFB1</name>
</gene>
<dbReference type="Proteomes" id="UP000694564">
    <property type="component" value="Chromosome 2"/>
</dbReference>
<dbReference type="SMART" id="SM00328">
    <property type="entry name" value="BPI1"/>
    <property type="match status" value="1"/>
</dbReference>
<accession>A0A8D2CL01</accession>
<dbReference type="OrthoDB" id="9833455at2759"/>
<dbReference type="Pfam" id="PF02886">
    <property type="entry name" value="LBP_BPI_CETP_C"/>
    <property type="match status" value="1"/>
</dbReference>
<keyword evidence="1" id="KW-0732">Signal</keyword>
<keyword evidence="4" id="KW-1185">Reference proteome</keyword>
<proteinExistence type="predicted"/>
<name>A0A8D2CL01_SCIVU</name>
<dbReference type="GO" id="GO:0008289">
    <property type="term" value="F:lipid binding"/>
    <property type="evidence" value="ECO:0007669"/>
    <property type="project" value="InterPro"/>
</dbReference>
<dbReference type="PANTHER" id="PTHR47395:SF1">
    <property type="entry name" value="BPI FOLD-CONTAINING FAMILY B MEMBER 1"/>
    <property type="match status" value="1"/>
</dbReference>
<dbReference type="InterPro" id="IPR017943">
    <property type="entry name" value="Bactericidal_perm-incr_a/b_dom"/>
</dbReference>
<reference evidence="3" key="1">
    <citation type="submission" date="2025-08" db="UniProtKB">
        <authorList>
            <consortium name="Ensembl"/>
        </authorList>
    </citation>
    <scope>IDENTIFICATION</scope>
</reference>
<organism evidence="3 4">
    <name type="scientific">Sciurus vulgaris</name>
    <name type="common">Eurasian red squirrel</name>
    <dbReference type="NCBI Taxonomy" id="55149"/>
    <lineage>
        <taxon>Eukaryota</taxon>
        <taxon>Metazoa</taxon>
        <taxon>Chordata</taxon>
        <taxon>Craniata</taxon>
        <taxon>Vertebrata</taxon>
        <taxon>Euteleostomi</taxon>
        <taxon>Mammalia</taxon>
        <taxon>Eutheria</taxon>
        <taxon>Euarchontoglires</taxon>
        <taxon>Glires</taxon>
        <taxon>Rodentia</taxon>
        <taxon>Sciuromorpha</taxon>
        <taxon>Sciuridae</taxon>
        <taxon>Sciurinae</taxon>
        <taxon>Sciurini</taxon>
        <taxon>Sciurus</taxon>
    </lineage>
</organism>
<evidence type="ECO:0000313" key="4">
    <source>
        <dbReference type="Proteomes" id="UP000694564"/>
    </source>
</evidence>
<dbReference type="InterPro" id="IPR021193">
    <property type="entry name" value="Bpifb1"/>
</dbReference>